<dbReference type="EMBL" id="AK162624">
    <property type="protein sequence ID" value="BAE36997.1"/>
    <property type="molecule type" value="mRNA"/>
</dbReference>
<accession>Q3TRN0</accession>
<dbReference type="AlphaFoldDB" id="Q3TRN0"/>
<organism evidence="1">
    <name type="scientific">Mus musculus</name>
    <name type="common">Mouse</name>
    <dbReference type="NCBI Taxonomy" id="10090"/>
    <lineage>
        <taxon>Eukaryota</taxon>
        <taxon>Metazoa</taxon>
        <taxon>Chordata</taxon>
        <taxon>Craniata</taxon>
        <taxon>Vertebrata</taxon>
        <taxon>Euteleostomi</taxon>
        <taxon>Mammalia</taxon>
        <taxon>Eutheria</taxon>
        <taxon>Euarchontoglires</taxon>
        <taxon>Glires</taxon>
        <taxon>Rodentia</taxon>
        <taxon>Myomorpha</taxon>
        <taxon>Muroidea</taxon>
        <taxon>Muridae</taxon>
        <taxon>Murinae</taxon>
        <taxon>Mus</taxon>
        <taxon>Mus</taxon>
    </lineage>
</organism>
<reference evidence="1" key="3">
    <citation type="journal article" date="2000" name="Genome Res.">
        <title>RIKEN integrated sequence analysis (RISA) system--384-format sequencing pipeline with 384 multicapillary sequencer.</title>
        <authorList>
            <person name="Shibata K."/>
            <person name="Itoh M."/>
            <person name="Aizawa K."/>
            <person name="Nagaoka S."/>
            <person name="Sasaki N."/>
            <person name="Carninci P."/>
            <person name="Konno H."/>
            <person name="Akiyama J."/>
            <person name="Nishi K."/>
            <person name="Kitsunai T."/>
            <person name="Tashiro H."/>
            <person name="Itoh M."/>
            <person name="Sumi N."/>
            <person name="Ishii Y."/>
            <person name="Nakamura S."/>
            <person name="Hazama M."/>
            <person name="Nishine T."/>
            <person name="Harada A."/>
            <person name="Yamamoto R."/>
            <person name="Matsumoto H."/>
            <person name="Sakaguchi S."/>
            <person name="Ikegami T."/>
            <person name="Kashiwagi K."/>
            <person name="Fujiwake S."/>
            <person name="Inoue K."/>
            <person name="Togawa Y."/>
            <person name="Izawa M."/>
            <person name="Ohara E."/>
            <person name="Watahiki M."/>
            <person name="Yoneda Y."/>
            <person name="Ishikawa T."/>
            <person name="Ozawa K."/>
            <person name="Tanaka T."/>
            <person name="Matsuura S."/>
            <person name="Kawai J."/>
            <person name="Okazaki Y."/>
            <person name="Muramatsu M."/>
            <person name="Inoue Y."/>
            <person name="Kira A."/>
            <person name="Hayashizaki Y."/>
        </authorList>
    </citation>
    <scope>NUCLEOTIDE SEQUENCE</scope>
    <source>
        <strain evidence="1">C57BL/6J</strain>
        <tissue evidence="1">Bone</tissue>
    </source>
</reference>
<protein>
    <submittedName>
        <fullName evidence="1">Uncharacterized protein</fullName>
    </submittedName>
</protein>
<proteinExistence type="evidence at transcript level"/>
<reference evidence="1" key="4">
    <citation type="journal article" date="2001" name="Nature">
        <title>Functional annotation of a full-length mouse cDNA collection.</title>
        <authorList>
            <consortium name="The RIKEN Genome Exploration Research Group Phase II Team and the FANTOM Consortium"/>
        </authorList>
    </citation>
    <scope>NUCLEOTIDE SEQUENCE</scope>
    <source>
        <strain evidence="1">C57BL/6J</strain>
        <tissue evidence="1">Bone</tissue>
    </source>
</reference>
<name>Q3TRN0_MOUSE</name>
<reference evidence="1" key="8">
    <citation type="journal article" date="2005" name="Science">
        <title>Antisense Transcription in the Mammalian Transcriptome.</title>
        <authorList>
            <consortium name="RIKEN Genome Exploration Research Group and Genome Science Group (Genome Network Project Core Group) and the FANTOM Consortium"/>
        </authorList>
    </citation>
    <scope>NUCLEOTIDE SEQUENCE</scope>
    <source>
        <strain evidence="1">C57BL/6J</strain>
        <tissue evidence="1">Bone</tissue>
    </source>
</reference>
<gene>
    <name evidence="2" type="primary">Fads3</name>
</gene>
<evidence type="ECO:0000313" key="1">
    <source>
        <dbReference type="EMBL" id="BAE36997.1"/>
    </source>
</evidence>
<evidence type="ECO:0000313" key="2">
    <source>
        <dbReference type="MGI" id="MGI:1928740"/>
    </source>
</evidence>
<sequence>MCSPSQALTHTHHYFLPQKQISYTQSVSHHLSVLPFPAEVPFPIQTLMILVPHRYGIPSAYCLKALGLHSGKVRFLLVSLTCLEMCLAQRKSPSLQHHPRVST</sequence>
<reference evidence="1" key="6">
    <citation type="submission" date="2004-04" db="EMBL/GenBank/DDBJ databases">
        <authorList>
            <person name="Arakawa T."/>
            <person name="Carninci P."/>
            <person name="Fukuda S."/>
            <person name="Hashizume W."/>
            <person name="Hayashida K."/>
            <person name="Hori F."/>
            <person name="Iida J."/>
            <person name="Imamura K."/>
            <person name="Imotani K."/>
            <person name="Itoh M."/>
            <person name="Kanagawa S."/>
            <person name="Kawai J."/>
            <person name="Kojima M."/>
            <person name="Konno H."/>
            <person name="Murata M."/>
            <person name="Nakamura M."/>
            <person name="Ninomiya N."/>
            <person name="Nishiyori H."/>
            <person name="Nomura K."/>
            <person name="Ohno M."/>
            <person name="Sakazume N."/>
            <person name="Sano H."/>
            <person name="Sasaki D."/>
            <person name="Shibata K."/>
            <person name="Shiraki T."/>
            <person name="Tagami M."/>
            <person name="Tagami Y."/>
            <person name="Waki K."/>
            <person name="Watahiki A."/>
            <person name="Muramatsu M."/>
            <person name="Hayashizaki Y."/>
        </authorList>
    </citation>
    <scope>NUCLEOTIDE SEQUENCE</scope>
    <source>
        <strain evidence="1">C57BL/6J</strain>
        <tissue evidence="1">Bone</tissue>
    </source>
</reference>
<reference evidence="1" key="2">
    <citation type="journal article" date="2000" name="Genome Res.">
        <title>Normalization and subtraction of cap-trapper-selected cDNAs to prepare full-length cDNA libraries for rapid discovery of new genes.</title>
        <authorList>
            <person name="Carninci P."/>
            <person name="Shibata Y."/>
            <person name="Hayatsu N."/>
            <person name="Sugahara Y."/>
            <person name="Shibata K."/>
            <person name="Itoh M."/>
            <person name="Konno H."/>
            <person name="Okazaki Y."/>
            <person name="Muramatsu M."/>
            <person name="Hayashizaki Y."/>
        </authorList>
    </citation>
    <scope>NUCLEOTIDE SEQUENCE</scope>
    <source>
        <strain evidence="1">C57BL/6J</strain>
        <tissue evidence="1">Bone</tissue>
    </source>
</reference>
<dbReference type="MGI" id="MGI:1928740">
    <property type="gene designation" value="Fads3"/>
</dbReference>
<reference evidence="1" key="5">
    <citation type="journal article" date="2002" name="Nature">
        <title>Analysis of the mouse transcriptome based on functional annotation of 60,770 full-length cDNAs.</title>
        <authorList>
            <consortium name="The FANTOM Consortium and the RIKEN Genome Exploration Research Group Phase I and II Team"/>
        </authorList>
    </citation>
    <scope>NUCLEOTIDE SEQUENCE</scope>
    <source>
        <strain evidence="1">C57BL/6J</strain>
        <tissue evidence="1">Bone</tissue>
    </source>
</reference>
<reference evidence="1" key="7">
    <citation type="journal article" date="2005" name="Science">
        <title>The Transcriptional Landscape of the Mammalian Genome.</title>
        <authorList>
            <consortium name="The FANTOM Consortium"/>
            <consortium name="Riken Genome Exploration Research Group and Genome Science Group (Genome Network Project Core Group)"/>
        </authorList>
    </citation>
    <scope>NUCLEOTIDE SEQUENCE</scope>
    <source>
        <strain evidence="1">C57BL/6J</strain>
        <tissue evidence="1">Bone</tissue>
    </source>
</reference>
<reference evidence="1" key="1">
    <citation type="journal article" date="1999" name="Methods Enzymol.">
        <title>High-efficiency full-length cDNA cloning.</title>
        <authorList>
            <person name="Carninci P."/>
            <person name="Hayashizaki Y."/>
        </authorList>
    </citation>
    <scope>NUCLEOTIDE SEQUENCE</scope>
    <source>
        <strain evidence="1">C57BL/6J</strain>
        <tissue evidence="1">Bone</tissue>
    </source>
</reference>
<dbReference type="AGR" id="MGI:1928740"/>